<dbReference type="EMBL" id="JAGRRH010000022">
    <property type="protein sequence ID" value="KAG7345419.1"/>
    <property type="molecule type" value="Genomic_DNA"/>
</dbReference>
<organism evidence="10 11">
    <name type="scientific">Nitzschia inconspicua</name>
    <dbReference type="NCBI Taxonomy" id="303405"/>
    <lineage>
        <taxon>Eukaryota</taxon>
        <taxon>Sar</taxon>
        <taxon>Stramenopiles</taxon>
        <taxon>Ochrophyta</taxon>
        <taxon>Bacillariophyta</taxon>
        <taxon>Bacillariophyceae</taxon>
        <taxon>Bacillariophycidae</taxon>
        <taxon>Bacillariales</taxon>
        <taxon>Bacillariaceae</taxon>
        <taxon>Nitzschia</taxon>
    </lineage>
</organism>
<gene>
    <name evidence="10" type="ORF">IV203_032950</name>
</gene>
<sequence length="489" mass="55097">METCRNHFYLAAKVVVFTFAITNIFQSMNVDVSQTQMHIVRPTGLDNNYSPGGVVSVVAPWTYVPRIEGRSISESTRSFVFADIAKVERENYAMNMAPLDQELKNMINNQLISRLCIGNDKQNCERNVEIFQCLSCTEEDGAWYSAVSQTAAVFGRVDASGDVLKRSDNYHHSINNGKNISETLKLHFPNYNDGPFMYDKLEIAVPLAEQDDKLLKFAAGLRASIQEFQSGLNGLRIAIRLLVTRFSFDNPSPKDADQLEEFRRKLTKAAGLQGIGDEVVFVPVNSTNNQFSRSKAINALHQSAHHDDRSVLAVLDVDMSVGSKFLRNALTFPFPQAAAFFPVVWSEFNPESVKLIEQFHPGSTRLPFSNHRGQWRQFGFGIYAITGSDACRLSLDESFVGWGGEDVDFFATVRKQLNVIRLRETGLTHVWHEKRCESGGFVEEKFMRACIGSMSHFEGSPLGMHLMRLKEQNGTQLDELLKTVTQKRR</sequence>
<name>A0A9K3PHR6_9STRA</name>
<keyword evidence="7" id="KW-0333">Golgi apparatus</keyword>
<keyword evidence="11" id="KW-1185">Reference proteome</keyword>
<accession>A0A9K3PHR6</accession>
<reference evidence="10" key="1">
    <citation type="journal article" date="2021" name="Sci. Rep.">
        <title>Diploid genomic architecture of Nitzschia inconspicua, an elite biomass production diatom.</title>
        <authorList>
            <person name="Oliver A."/>
            <person name="Podell S."/>
            <person name="Pinowska A."/>
            <person name="Traller J.C."/>
            <person name="Smith S.R."/>
            <person name="McClure R."/>
            <person name="Beliaev A."/>
            <person name="Bohutskyi P."/>
            <person name="Hill E.A."/>
            <person name="Rabines A."/>
            <person name="Zheng H."/>
            <person name="Allen L.Z."/>
            <person name="Kuo A."/>
            <person name="Grigoriev I.V."/>
            <person name="Allen A.E."/>
            <person name="Hazlebeck D."/>
            <person name="Allen E.E."/>
        </authorList>
    </citation>
    <scope>NUCLEOTIDE SEQUENCE</scope>
    <source>
        <strain evidence="10">Hildebrandi</strain>
    </source>
</reference>
<dbReference type="OrthoDB" id="431432at2759"/>
<keyword evidence="6 9" id="KW-1133">Transmembrane helix</keyword>
<dbReference type="AlphaFoldDB" id="A0A9K3PHR6"/>
<evidence type="ECO:0000256" key="1">
    <source>
        <dbReference type="ARBA" id="ARBA00004323"/>
    </source>
</evidence>
<protein>
    <submittedName>
        <fullName evidence="10">Chondroitin N-acetylgalactosaminyltransferase</fullName>
    </submittedName>
</protein>
<evidence type="ECO:0000256" key="4">
    <source>
        <dbReference type="ARBA" id="ARBA00022692"/>
    </source>
</evidence>
<feature type="transmembrane region" description="Helical" evidence="9">
    <location>
        <begin position="7"/>
        <end position="25"/>
    </location>
</feature>
<comment type="subcellular location">
    <subcellularLocation>
        <location evidence="1">Golgi apparatus membrane</location>
        <topology evidence="1">Single-pass type II membrane protein</topology>
    </subcellularLocation>
</comment>
<dbReference type="InterPro" id="IPR051227">
    <property type="entry name" value="CS_glycosyltransferase"/>
</dbReference>
<dbReference type="GO" id="GO:0032580">
    <property type="term" value="C:Golgi cisterna membrane"/>
    <property type="evidence" value="ECO:0007669"/>
    <property type="project" value="InterPro"/>
</dbReference>
<dbReference type="Proteomes" id="UP000693970">
    <property type="component" value="Unassembled WGS sequence"/>
</dbReference>
<evidence type="ECO:0000256" key="7">
    <source>
        <dbReference type="ARBA" id="ARBA00023034"/>
    </source>
</evidence>
<proteinExistence type="inferred from homology"/>
<dbReference type="GO" id="GO:0047238">
    <property type="term" value="F:glucuronosyl-N-acetylgalactosaminyl-proteoglycan 4-beta-N-acetylgalactosaminyltransferase activity"/>
    <property type="evidence" value="ECO:0007669"/>
    <property type="project" value="TreeGrafter"/>
</dbReference>
<dbReference type="InterPro" id="IPR008428">
    <property type="entry name" value="Chond_GalNAc"/>
</dbReference>
<dbReference type="PANTHER" id="PTHR12369:SF11">
    <property type="entry name" value="HEXOSYLTRANSFERASE"/>
    <property type="match status" value="1"/>
</dbReference>
<dbReference type="GO" id="GO:0000139">
    <property type="term" value="C:Golgi membrane"/>
    <property type="evidence" value="ECO:0007669"/>
    <property type="project" value="UniProtKB-SubCell"/>
</dbReference>
<comment type="similarity">
    <text evidence="2">Belongs to the chondroitin N-acetylgalactosaminyltransferase family.</text>
</comment>
<keyword evidence="4 9" id="KW-0812">Transmembrane</keyword>
<evidence type="ECO:0000256" key="3">
    <source>
        <dbReference type="ARBA" id="ARBA00022679"/>
    </source>
</evidence>
<keyword evidence="3" id="KW-0808">Transferase</keyword>
<comment type="caution">
    <text evidence="10">The sequence shown here is derived from an EMBL/GenBank/DDBJ whole genome shotgun (WGS) entry which is preliminary data.</text>
</comment>
<evidence type="ECO:0000256" key="9">
    <source>
        <dbReference type="SAM" id="Phobius"/>
    </source>
</evidence>
<evidence type="ECO:0000256" key="5">
    <source>
        <dbReference type="ARBA" id="ARBA00022968"/>
    </source>
</evidence>
<dbReference type="Pfam" id="PF05679">
    <property type="entry name" value="CHGN"/>
    <property type="match status" value="1"/>
</dbReference>
<evidence type="ECO:0000313" key="11">
    <source>
        <dbReference type="Proteomes" id="UP000693970"/>
    </source>
</evidence>
<evidence type="ECO:0000256" key="6">
    <source>
        <dbReference type="ARBA" id="ARBA00022989"/>
    </source>
</evidence>
<evidence type="ECO:0000256" key="2">
    <source>
        <dbReference type="ARBA" id="ARBA00009239"/>
    </source>
</evidence>
<evidence type="ECO:0000313" key="10">
    <source>
        <dbReference type="EMBL" id="KAG7345419.1"/>
    </source>
</evidence>
<keyword evidence="5" id="KW-0735">Signal-anchor</keyword>
<evidence type="ECO:0000256" key="8">
    <source>
        <dbReference type="ARBA" id="ARBA00023136"/>
    </source>
</evidence>
<dbReference type="PANTHER" id="PTHR12369">
    <property type="entry name" value="CHONDROITIN SYNTHASE"/>
    <property type="match status" value="1"/>
</dbReference>
<reference evidence="10" key="2">
    <citation type="submission" date="2021-04" db="EMBL/GenBank/DDBJ databases">
        <authorList>
            <person name="Podell S."/>
        </authorList>
    </citation>
    <scope>NUCLEOTIDE SEQUENCE</scope>
    <source>
        <strain evidence="10">Hildebrandi</strain>
    </source>
</reference>
<keyword evidence="8 9" id="KW-0472">Membrane</keyword>